<evidence type="ECO:0000256" key="2">
    <source>
        <dbReference type="ARBA" id="ARBA00022448"/>
    </source>
</evidence>
<dbReference type="Pfam" id="PF00005">
    <property type="entry name" value="ABC_tran"/>
    <property type="match status" value="1"/>
</dbReference>
<name>A0ABW8K6D5_9GAMM</name>
<dbReference type="Proteomes" id="UP001620408">
    <property type="component" value="Unassembled WGS sequence"/>
</dbReference>
<dbReference type="Gene3D" id="2.70.50.60">
    <property type="entry name" value="abc- transporter (atp binding component) like domain"/>
    <property type="match status" value="1"/>
</dbReference>
<keyword evidence="7" id="KW-1185">Reference proteome</keyword>
<evidence type="ECO:0000256" key="1">
    <source>
        <dbReference type="ARBA" id="ARBA00005417"/>
    </source>
</evidence>
<sequence length="446" mass="49301">MSCDVAIKIQDLSKHYQIYEQPSDRLRQIFSRGRKKFHKDFCAVQDVSFEVARGEVVGIVGKNGSGKSTLLQMICGTLNPTTGTVEVKGRVAALLELGAGFNPEFTGRENVYLSAALYGLSRQEIDARYDEIVAFSEIGEFIDQPVKTYSSGMFVRLAFAVIAHVDADVLVIDEALSVGDAYFVQKCMRFLREFMRRGTLLFCSHDTEAVLHLCTKAILMNRGRLELLAEPKKVVEKYLAAFYSTENSAQREENNGSEAPSAVAIDLGEYRDARLSVINQSALRNDIELFRFDEQQSSFGQGGARIVDVQLLDSVGRPLSWAVGGEDVQLCIRCEIFVTLNRPIVGFQFRDRLGQIIFADNTYLSYCDAPITAVANSELVALFSFRMPLLPSGDYSISPAIADGTQETHVQHHWVHDACIVRVHASSVCLGLVGVPMRAISLAVSS</sequence>
<dbReference type="SMART" id="SM00382">
    <property type="entry name" value="AAA"/>
    <property type="match status" value="1"/>
</dbReference>
<dbReference type="InterPro" id="IPR015860">
    <property type="entry name" value="ABC_transpr_TagH-like"/>
</dbReference>
<gene>
    <name evidence="6" type="ORF">ISS97_14390</name>
</gene>
<dbReference type="PROSITE" id="PS00211">
    <property type="entry name" value="ABC_TRANSPORTER_1"/>
    <property type="match status" value="1"/>
</dbReference>
<comment type="similarity">
    <text evidence="1">Belongs to the ABC transporter superfamily.</text>
</comment>
<dbReference type="InterPro" id="IPR050683">
    <property type="entry name" value="Bact_Polysacc_Export_ATP-bd"/>
</dbReference>
<feature type="domain" description="ABC transporter" evidence="5">
    <location>
        <begin position="7"/>
        <end position="247"/>
    </location>
</feature>
<keyword evidence="4 6" id="KW-0067">ATP-binding</keyword>
<reference evidence="6 7" key="1">
    <citation type="submission" date="2020-10" db="EMBL/GenBank/DDBJ databases">
        <title>Phylogeny of dyella-like bacteria.</title>
        <authorList>
            <person name="Fu J."/>
        </authorList>
    </citation>
    <scope>NUCLEOTIDE SEQUENCE [LARGE SCALE GENOMIC DNA]</scope>
    <source>
        <strain evidence="6 7">BB4</strain>
    </source>
</reference>
<keyword evidence="3" id="KW-0547">Nucleotide-binding</keyword>
<organism evidence="6 7">
    <name type="scientific">Dyella koreensis</name>
    <dbReference type="NCBI Taxonomy" id="311235"/>
    <lineage>
        <taxon>Bacteria</taxon>
        <taxon>Pseudomonadati</taxon>
        <taxon>Pseudomonadota</taxon>
        <taxon>Gammaproteobacteria</taxon>
        <taxon>Lysobacterales</taxon>
        <taxon>Rhodanobacteraceae</taxon>
        <taxon>Dyella</taxon>
    </lineage>
</organism>
<dbReference type="InterPro" id="IPR017871">
    <property type="entry name" value="ABC_transporter-like_CS"/>
</dbReference>
<dbReference type="SUPFAM" id="SSF52540">
    <property type="entry name" value="P-loop containing nucleoside triphosphate hydrolases"/>
    <property type="match status" value="1"/>
</dbReference>
<dbReference type="CDD" id="cd03220">
    <property type="entry name" value="ABC_KpsT_Wzt"/>
    <property type="match status" value="1"/>
</dbReference>
<dbReference type="Pfam" id="PF14524">
    <property type="entry name" value="Wzt_C"/>
    <property type="match status" value="1"/>
</dbReference>
<dbReference type="RefSeq" id="WP_379985724.1">
    <property type="nucleotide sequence ID" value="NZ_JADIKD010000011.1"/>
</dbReference>
<accession>A0ABW8K6D5</accession>
<keyword evidence="2" id="KW-0813">Transport</keyword>
<dbReference type="CDD" id="cd10147">
    <property type="entry name" value="Wzt_C-like"/>
    <property type="match status" value="1"/>
</dbReference>
<dbReference type="PANTHER" id="PTHR46743">
    <property type="entry name" value="TEICHOIC ACIDS EXPORT ATP-BINDING PROTEIN TAGH"/>
    <property type="match status" value="1"/>
</dbReference>
<evidence type="ECO:0000313" key="7">
    <source>
        <dbReference type="Proteomes" id="UP001620408"/>
    </source>
</evidence>
<evidence type="ECO:0000259" key="5">
    <source>
        <dbReference type="PROSITE" id="PS50893"/>
    </source>
</evidence>
<dbReference type="GO" id="GO:0005524">
    <property type="term" value="F:ATP binding"/>
    <property type="evidence" value="ECO:0007669"/>
    <property type="project" value="UniProtKB-KW"/>
</dbReference>
<evidence type="ECO:0000313" key="6">
    <source>
        <dbReference type="EMBL" id="MFK2918460.1"/>
    </source>
</evidence>
<proteinExistence type="inferred from homology"/>
<dbReference type="InterPro" id="IPR003593">
    <property type="entry name" value="AAA+_ATPase"/>
</dbReference>
<dbReference type="PANTHER" id="PTHR46743:SF2">
    <property type="entry name" value="TEICHOIC ACIDS EXPORT ATP-BINDING PROTEIN TAGH"/>
    <property type="match status" value="1"/>
</dbReference>
<evidence type="ECO:0000256" key="3">
    <source>
        <dbReference type="ARBA" id="ARBA00022741"/>
    </source>
</evidence>
<dbReference type="Gene3D" id="3.40.50.300">
    <property type="entry name" value="P-loop containing nucleotide triphosphate hydrolases"/>
    <property type="match status" value="1"/>
</dbReference>
<evidence type="ECO:0000256" key="4">
    <source>
        <dbReference type="ARBA" id="ARBA00022840"/>
    </source>
</evidence>
<dbReference type="InterPro" id="IPR027417">
    <property type="entry name" value="P-loop_NTPase"/>
</dbReference>
<comment type="caution">
    <text evidence="6">The sequence shown here is derived from an EMBL/GenBank/DDBJ whole genome shotgun (WGS) entry which is preliminary data.</text>
</comment>
<dbReference type="InterPro" id="IPR029439">
    <property type="entry name" value="Wzt_C"/>
</dbReference>
<dbReference type="PROSITE" id="PS50893">
    <property type="entry name" value="ABC_TRANSPORTER_2"/>
    <property type="match status" value="1"/>
</dbReference>
<protein>
    <submittedName>
        <fullName evidence="6">ABC transporter ATP-binding protein</fullName>
    </submittedName>
</protein>
<dbReference type="EMBL" id="JADIKD010000011">
    <property type="protein sequence ID" value="MFK2918460.1"/>
    <property type="molecule type" value="Genomic_DNA"/>
</dbReference>
<dbReference type="InterPro" id="IPR003439">
    <property type="entry name" value="ABC_transporter-like_ATP-bd"/>
</dbReference>